<evidence type="ECO:0000313" key="1">
    <source>
        <dbReference type="EMBL" id="SIT95393.1"/>
    </source>
</evidence>
<evidence type="ECO:0000313" key="2">
    <source>
        <dbReference type="Proteomes" id="UP000187261"/>
    </source>
</evidence>
<keyword evidence="2" id="KW-1185">Reference proteome</keyword>
<accession>A0A1U7PTS5</accession>
<protein>
    <submittedName>
        <fullName evidence="1">Uncharacterized protein</fullName>
    </submittedName>
</protein>
<organism evidence="1 2">
    <name type="scientific">Epilithonimonas bovis DSM 19482</name>
    <dbReference type="NCBI Taxonomy" id="1121284"/>
    <lineage>
        <taxon>Bacteria</taxon>
        <taxon>Pseudomonadati</taxon>
        <taxon>Bacteroidota</taxon>
        <taxon>Flavobacteriia</taxon>
        <taxon>Flavobacteriales</taxon>
        <taxon>Weeksellaceae</taxon>
        <taxon>Chryseobacterium group</taxon>
        <taxon>Epilithonimonas</taxon>
    </lineage>
</organism>
<proteinExistence type="predicted"/>
<dbReference type="AlphaFoldDB" id="A0A1U7PTS5"/>
<sequence length="41" mass="4775">MLRIVEVNINLFQIFETMLFLDDLILSSGKAFDVAIKFQIQ</sequence>
<gene>
    <name evidence="1" type="ORF">SAMN05660493_00038</name>
</gene>
<dbReference type="EMBL" id="FTPU01000001">
    <property type="protein sequence ID" value="SIT95393.1"/>
    <property type="molecule type" value="Genomic_DNA"/>
</dbReference>
<name>A0A1U7PTS5_9FLAO</name>
<reference evidence="2" key="1">
    <citation type="submission" date="2016-10" db="EMBL/GenBank/DDBJ databases">
        <authorList>
            <person name="Varghese N."/>
            <person name="Submissions S."/>
        </authorList>
    </citation>
    <scope>NUCLEOTIDE SEQUENCE [LARGE SCALE GENOMIC DNA]</scope>
    <source>
        <strain evidence="2">DSM 19482</strain>
    </source>
</reference>
<dbReference type="Proteomes" id="UP000187261">
    <property type="component" value="Unassembled WGS sequence"/>
</dbReference>